<dbReference type="InterPro" id="IPR029065">
    <property type="entry name" value="Enolase_C-like"/>
</dbReference>
<dbReference type="SMART" id="SM00922">
    <property type="entry name" value="MR_MLE"/>
    <property type="match status" value="1"/>
</dbReference>
<dbReference type="Proteomes" id="UP000294028">
    <property type="component" value="Unassembled WGS sequence"/>
</dbReference>
<protein>
    <recommendedName>
        <fullName evidence="4">o-succinylbenzoate synthase</fullName>
        <shortName evidence="4">OSB synthase</shortName>
        <shortName evidence="4">OSBS</shortName>
        <ecNumber evidence="4">4.2.1.113</ecNumber>
    </recommendedName>
    <alternativeName>
        <fullName evidence="4">4-(2'-carboxyphenyl)-4-oxybutyric acid synthase</fullName>
    </alternativeName>
    <alternativeName>
        <fullName evidence="4">o-succinylbenzoic acid synthase</fullName>
    </alternativeName>
</protein>
<evidence type="ECO:0000313" key="8">
    <source>
        <dbReference type="Proteomes" id="UP000294028"/>
    </source>
</evidence>
<evidence type="ECO:0000256" key="1">
    <source>
        <dbReference type="ARBA" id="ARBA00022723"/>
    </source>
</evidence>
<dbReference type="PANTHER" id="PTHR48073">
    <property type="entry name" value="O-SUCCINYLBENZOATE SYNTHASE-RELATED"/>
    <property type="match status" value="1"/>
</dbReference>
<dbReference type="InterPro" id="IPR029017">
    <property type="entry name" value="Enolase-like_N"/>
</dbReference>
<organism evidence="7 8">
    <name type="scientific">Halogeometricum borinquense</name>
    <dbReference type="NCBI Taxonomy" id="60847"/>
    <lineage>
        <taxon>Archaea</taxon>
        <taxon>Methanobacteriati</taxon>
        <taxon>Methanobacteriota</taxon>
        <taxon>Stenosarchaea group</taxon>
        <taxon>Halobacteria</taxon>
        <taxon>Halobacteriales</taxon>
        <taxon>Haloferacaceae</taxon>
        <taxon>Halogeometricum</taxon>
    </lineage>
</organism>
<evidence type="ECO:0000256" key="3">
    <source>
        <dbReference type="ARBA" id="ARBA00023239"/>
    </source>
</evidence>
<dbReference type="SFLD" id="SFLDF00009">
    <property type="entry name" value="o-succinylbenzoate_synthase"/>
    <property type="match status" value="1"/>
</dbReference>
<dbReference type="RefSeq" id="WP_129784071.1">
    <property type="nucleotide sequence ID" value="NZ_RZHH01000002.1"/>
</dbReference>
<dbReference type="EMBL" id="RZHH01000002">
    <property type="protein sequence ID" value="RYJ13652.1"/>
    <property type="molecule type" value="Genomic_DNA"/>
</dbReference>
<feature type="active site" description="Proton donor" evidence="4">
    <location>
        <position position="144"/>
    </location>
</feature>
<feature type="region of interest" description="Disordered" evidence="5">
    <location>
        <begin position="315"/>
        <end position="343"/>
    </location>
</feature>
<dbReference type="Gene3D" id="3.30.390.10">
    <property type="entry name" value="Enolase-like, N-terminal domain"/>
    <property type="match status" value="1"/>
</dbReference>
<comment type="cofactor">
    <cofactor evidence="4">
        <name>a divalent metal cation</name>
        <dbReference type="ChEBI" id="CHEBI:60240"/>
    </cofactor>
</comment>
<dbReference type="SUPFAM" id="SSF51604">
    <property type="entry name" value="Enolase C-terminal domain-like"/>
    <property type="match status" value="1"/>
</dbReference>
<evidence type="ECO:0000259" key="6">
    <source>
        <dbReference type="SMART" id="SM00922"/>
    </source>
</evidence>
<comment type="catalytic activity">
    <reaction evidence="4">
        <text>(1R,6R)-6-hydroxy-2-succinyl-cyclohexa-2,4-diene-1-carboxylate = 2-succinylbenzoate + H2O</text>
        <dbReference type="Rhea" id="RHEA:10196"/>
        <dbReference type="ChEBI" id="CHEBI:15377"/>
        <dbReference type="ChEBI" id="CHEBI:18325"/>
        <dbReference type="ChEBI" id="CHEBI:58689"/>
        <dbReference type="EC" id="4.2.1.113"/>
    </reaction>
</comment>
<dbReference type="SUPFAM" id="SSF54826">
    <property type="entry name" value="Enolase N-terminal domain-like"/>
    <property type="match status" value="1"/>
</dbReference>
<keyword evidence="4" id="KW-0474">Menaquinone biosynthesis</keyword>
<feature type="binding site" evidence="4">
    <location>
        <position position="222"/>
    </location>
    <ligand>
        <name>Mg(2+)</name>
        <dbReference type="ChEBI" id="CHEBI:18420"/>
    </ligand>
</feature>
<dbReference type="EC" id="4.2.1.113" evidence="4"/>
<evidence type="ECO:0000256" key="2">
    <source>
        <dbReference type="ARBA" id="ARBA00022842"/>
    </source>
</evidence>
<dbReference type="Pfam" id="PF13378">
    <property type="entry name" value="MR_MLE_C"/>
    <property type="match status" value="1"/>
</dbReference>
<dbReference type="GO" id="GO:0043748">
    <property type="term" value="F:O-succinylbenzoate synthase activity"/>
    <property type="evidence" value="ECO:0007669"/>
    <property type="project" value="UniProtKB-EC"/>
</dbReference>
<keyword evidence="3 4" id="KW-0456">Lyase</keyword>
<feature type="binding site" evidence="4">
    <location>
        <position position="172"/>
    </location>
    <ligand>
        <name>Mg(2+)</name>
        <dbReference type="ChEBI" id="CHEBI:18420"/>
    </ligand>
</feature>
<feature type="active site" description="Proton acceptor" evidence="4">
    <location>
        <position position="245"/>
    </location>
</feature>
<accession>A0A482TAA9</accession>
<comment type="function">
    <text evidence="4">Converts 2-succinyl-6-hydroxy-2,4-cyclohexadiene-1-carboxylate (SHCHC) to 2-succinylbenzoate (OSB).</text>
</comment>
<evidence type="ECO:0000256" key="4">
    <source>
        <dbReference type="HAMAP-Rule" id="MF_00470"/>
    </source>
</evidence>
<name>A0A482TAA9_9EURY</name>
<dbReference type="UniPathway" id="UPA01057">
    <property type="reaction ID" value="UER00165"/>
</dbReference>
<sequence length="343" mass="35148">MRFDPFSLSLTRPLGTANGPIESREGFLVRVSANDDGEQVTGLGEATPLPRWTESLADCRAALERGDPDATTPAARHGYSLARADAEARETDVRLCDRLATEHGVGSSADAVPVNATVGDDTPTETADAVREMVESGFDVVKIKVGAREPEADRARLRAARDAAPDAELRADANGAWGRETAAEMLDAAAELDYAYVEQPLPADDLTGLAELRGCGVGVAVDETLASHAVAAVLDADAADVLVLKPMALGGPDRTLDAAQTARDAGVEAIVTTTIDGVVARLGALHVAAAIPDVPACGLATGSLLADDLAPDPAPIREGAMSVPDGPGLAGDALQALSHPGDS</sequence>
<dbReference type="PANTHER" id="PTHR48073:SF2">
    <property type="entry name" value="O-SUCCINYLBENZOATE SYNTHASE"/>
    <property type="match status" value="1"/>
</dbReference>
<dbReference type="Gene3D" id="3.20.20.120">
    <property type="entry name" value="Enolase-like C-terminal domain"/>
    <property type="match status" value="1"/>
</dbReference>
<dbReference type="InterPro" id="IPR036849">
    <property type="entry name" value="Enolase-like_C_sf"/>
</dbReference>
<comment type="similarity">
    <text evidence="4">Belongs to the mandelate racemase/muconate lactonizing enzyme family. MenC type 1 subfamily.</text>
</comment>
<dbReference type="GO" id="GO:0009234">
    <property type="term" value="P:menaquinone biosynthetic process"/>
    <property type="evidence" value="ECO:0007669"/>
    <property type="project" value="UniProtKB-UniRule"/>
</dbReference>
<dbReference type="SFLD" id="SFLDS00001">
    <property type="entry name" value="Enolase"/>
    <property type="match status" value="1"/>
</dbReference>
<feature type="domain" description="Mandelate racemase/muconate lactonizing enzyme C-terminal" evidence="6">
    <location>
        <begin position="123"/>
        <end position="219"/>
    </location>
</feature>
<reference evidence="7 8" key="1">
    <citation type="submission" date="2018-12" db="EMBL/GenBank/DDBJ databases">
        <title>Genome analysis provides insights into bioremediation potentialities of Halogeometricum borinquense strain N11.</title>
        <authorList>
            <person name="Najjari A."/>
            <person name="Youssef N."/>
            <person name="Fhoula I."/>
            <person name="Ben Dhia O."/>
            <person name="Mahjoubi M."/>
            <person name="Ouzari H.I."/>
            <person name="Cherif A."/>
        </authorList>
    </citation>
    <scope>NUCLEOTIDE SEQUENCE [LARGE SCALE GENOMIC DNA]</scope>
    <source>
        <strain evidence="7 8">N11</strain>
    </source>
</reference>
<proteinExistence type="inferred from homology"/>
<keyword evidence="1 4" id="KW-0479">Metal-binding</keyword>
<comment type="caution">
    <text evidence="7">The sequence shown here is derived from an EMBL/GenBank/DDBJ whole genome shotgun (WGS) entry which is preliminary data.</text>
</comment>
<dbReference type="InterPro" id="IPR013342">
    <property type="entry name" value="Mandelate_racemase_C"/>
</dbReference>
<evidence type="ECO:0000256" key="5">
    <source>
        <dbReference type="SAM" id="MobiDB-lite"/>
    </source>
</evidence>
<dbReference type="UniPathway" id="UPA00079"/>
<comment type="pathway">
    <text evidence="4">Quinol/quinone metabolism; menaquinone biosynthesis.</text>
</comment>
<gene>
    <name evidence="4" type="primary">menC</name>
    <name evidence="7" type="ORF">ELS19_06550</name>
</gene>
<dbReference type="SFLD" id="SFLDG00180">
    <property type="entry name" value="muconate_cycloisomerase"/>
    <property type="match status" value="1"/>
</dbReference>
<dbReference type="HAMAP" id="MF_00470">
    <property type="entry name" value="MenC_1"/>
    <property type="match status" value="1"/>
</dbReference>
<evidence type="ECO:0000313" key="7">
    <source>
        <dbReference type="EMBL" id="RYJ13652.1"/>
    </source>
</evidence>
<dbReference type="AlphaFoldDB" id="A0A482TAA9"/>
<dbReference type="GO" id="GO:0000287">
    <property type="term" value="F:magnesium ion binding"/>
    <property type="evidence" value="ECO:0007669"/>
    <property type="project" value="UniProtKB-UniRule"/>
</dbReference>
<dbReference type="InterPro" id="IPR010196">
    <property type="entry name" value="OSB_synthase_MenC1"/>
</dbReference>
<keyword evidence="2 4" id="KW-0460">Magnesium</keyword>
<comment type="pathway">
    <text evidence="4">Quinol/quinone metabolism; 1,4-dihydroxy-2-naphthoate biosynthesis; 1,4-dihydroxy-2-naphthoate from chorismate: step 4/7.</text>
</comment>
<feature type="binding site" evidence="4">
    <location>
        <position position="198"/>
    </location>
    <ligand>
        <name>Mg(2+)</name>
        <dbReference type="ChEBI" id="CHEBI:18420"/>
    </ligand>
</feature>